<evidence type="ECO:0000313" key="3">
    <source>
        <dbReference type="Proteomes" id="UP001054945"/>
    </source>
</evidence>
<organism evidence="2 3">
    <name type="scientific">Caerostris extrusa</name>
    <name type="common">Bark spider</name>
    <name type="synonym">Caerostris bankana</name>
    <dbReference type="NCBI Taxonomy" id="172846"/>
    <lineage>
        <taxon>Eukaryota</taxon>
        <taxon>Metazoa</taxon>
        <taxon>Ecdysozoa</taxon>
        <taxon>Arthropoda</taxon>
        <taxon>Chelicerata</taxon>
        <taxon>Arachnida</taxon>
        <taxon>Araneae</taxon>
        <taxon>Araneomorphae</taxon>
        <taxon>Entelegynae</taxon>
        <taxon>Araneoidea</taxon>
        <taxon>Araneidae</taxon>
        <taxon>Caerostris</taxon>
    </lineage>
</organism>
<dbReference type="AlphaFoldDB" id="A0AAV4X3Z4"/>
<proteinExistence type="predicted"/>
<protein>
    <submittedName>
        <fullName evidence="2">Uncharacterized protein</fullName>
    </submittedName>
</protein>
<evidence type="ECO:0000313" key="2">
    <source>
        <dbReference type="EMBL" id="GIY89902.1"/>
    </source>
</evidence>
<feature type="region of interest" description="Disordered" evidence="1">
    <location>
        <begin position="80"/>
        <end position="114"/>
    </location>
</feature>
<gene>
    <name evidence="2" type="ORF">CEXT_364231</name>
</gene>
<feature type="compositionally biased region" description="Polar residues" evidence="1">
    <location>
        <begin position="101"/>
        <end position="114"/>
    </location>
</feature>
<dbReference type="Proteomes" id="UP001054945">
    <property type="component" value="Unassembled WGS sequence"/>
</dbReference>
<comment type="caution">
    <text evidence="2">The sequence shown here is derived from an EMBL/GenBank/DDBJ whole genome shotgun (WGS) entry which is preliminary data.</text>
</comment>
<keyword evidence="3" id="KW-1185">Reference proteome</keyword>
<accession>A0AAV4X3Z4</accession>
<dbReference type="EMBL" id="BPLR01017269">
    <property type="protein sequence ID" value="GIY89902.1"/>
    <property type="molecule type" value="Genomic_DNA"/>
</dbReference>
<evidence type="ECO:0000256" key="1">
    <source>
        <dbReference type="SAM" id="MobiDB-lite"/>
    </source>
</evidence>
<sequence length="114" mass="12766">MSTTRVENKSNPKGKINSMGFLFSFSPSFPMDHSHPQNVSTATDPVKVMSELFEFQIENGTQGFPNPHCLKLFRLPKQNPLGPSHLTKSNQQTKRFPPTGKATQQLNSNINTHN</sequence>
<name>A0AAV4X3Z4_CAEEX</name>
<reference evidence="2 3" key="1">
    <citation type="submission" date="2021-06" db="EMBL/GenBank/DDBJ databases">
        <title>Caerostris extrusa draft genome.</title>
        <authorList>
            <person name="Kono N."/>
            <person name="Arakawa K."/>
        </authorList>
    </citation>
    <scope>NUCLEOTIDE SEQUENCE [LARGE SCALE GENOMIC DNA]</scope>
</reference>